<name>W9XH68_9EURO</name>
<dbReference type="PANTHER" id="PTHR42877">
    <property type="entry name" value="L-ORNITHINE N(5)-MONOOXYGENASE-RELATED"/>
    <property type="match status" value="1"/>
</dbReference>
<dbReference type="Proteomes" id="UP000019471">
    <property type="component" value="Unassembled WGS sequence"/>
</dbReference>
<dbReference type="OrthoDB" id="4130824at2759"/>
<reference evidence="6 7" key="1">
    <citation type="submission" date="2013-03" db="EMBL/GenBank/DDBJ databases">
        <title>The Genome Sequence of Cladophialophora psammophila CBS 110553.</title>
        <authorList>
            <consortium name="The Broad Institute Genomics Platform"/>
            <person name="Cuomo C."/>
            <person name="de Hoog S."/>
            <person name="Gorbushina A."/>
            <person name="Walker B."/>
            <person name="Young S.K."/>
            <person name="Zeng Q."/>
            <person name="Gargeya S."/>
            <person name="Fitzgerald M."/>
            <person name="Haas B."/>
            <person name="Abouelleil A."/>
            <person name="Allen A.W."/>
            <person name="Alvarado L."/>
            <person name="Arachchi H.M."/>
            <person name="Berlin A.M."/>
            <person name="Chapman S.B."/>
            <person name="Gainer-Dewar J."/>
            <person name="Goldberg J."/>
            <person name="Griggs A."/>
            <person name="Gujja S."/>
            <person name="Hansen M."/>
            <person name="Howarth C."/>
            <person name="Imamovic A."/>
            <person name="Ireland A."/>
            <person name="Larimer J."/>
            <person name="McCowan C."/>
            <person name="Murphy C."/>
            <person name="Pearson M."/>
            <person name="Poon T.W."/>
            <person name="Priest M."/>
            <person name="Roberts A."/>
            <person name="Saif S."/>
            <person name="Shea T."/>
            <person name="Sisk P."/>
            <person name="Sykes S."/>
            <person name="Wortman J."/>
            <person name="Nusbaum C."/>
            <person name="Birren B."/>
        </authorList>
    </citation>
    <scope>NUCLEOTIDE SEQUENCE [LARGE SCALE GENOMIC DNA]</scope>
    <source>
        <strain evidence="6 7">CBS 110553</strain>
    </source>
</reference>
<dbReference type="GeneID" id="19191488"/>
<organism evidence="6 7">
    <name type="scientific">Cladophialophora psammophila CBS 110553</name>
    <dbReference type="NCBI Taxonomy" id="1182543"/>
    <lineage>
        <taxon>Eukaryota</taxon>
        <taxon>Fungi</taxon>
        <taxon>Dikarya</taxon>
        <taxon>Ascomycota</taxon>
        <taxon>Pezizomycotina</taxon>
        <taxon>Eurotiomycetes</taxon>
        <taxon>Chaetothyriomycetidae</taxon>
        <taxon>Chaetothyriales</taxon>
        <taxon>Herpotrichiellaceae</taxon>
        <taxon>Cladophialophora</taxon>
    </lineage>
</organism>
<keyword evidence="7" id="KW-1185">Reference proteome</keyword>
<gene>
    <name evidence="6" type="ORF">A1O5_06780</name>
</gene>
<comment type="similarity">
    <text evidence="2">Belongs to the FAD-binding monooxygenase family.</text>
</comment>
<dbReference type="GO" id="GO:0004499">
    <property type="term" value="F:N,N-dimethylaniline monooxygenase activity"/>
    <property type="evidence" value="ECO:0007669"/>
    <property type="project" value="InterPro"/>
</dbReference>
<dbReference type="RefSeq" id="XP_007745561.1">
    <property type="nucleotide sequence ID" value="XM_007747371.1"/>
</dbReference>
<keyword evidence="5" id="KW-0560">Oxidoreductase</keyword>
<evidence type="ECO:0000256" key="4">
    <source>
        <dbReference type="ARBA" id="ARBA00022827"/>
    </source>
</evidence>
<dbReference type="InterPro" id="IPR020946">
    <property type="entry name" value="Flavin_mOase-like"/>
</dbReference>
<evidence type="ECO:0000256" key="5">
    <source>
        <dbReference type="ARBA" id="ARBA00023002"/>
    </source>
</evidence>
<dbReference type="eggNOG" id="KOG1399">
    <property type="taxonomic scope" value="Eukaryota"/>
</dbReference>
<dbReference type="SUPFAM" id="SSF51905">
    <property type="entry name" value="FAD/NAD(P)-binding domain"/>
    <property type="match status" value="3"/>
</dbReference>
<accession>W9XH68</accession>
<evidence type="ECO:0000313" key="7">
    <source>
        <dbReference type="Proteomes" id="UP000019471"/>
    </source>
</evidence>
<keyword evidence="3" id="KW-0285">Flavoprotein</keyword>
<comment type="caution">
    <text evidence="6">The sequence shown here is derived from an EMBL/GenBank/DDBJ whole genome shotgun (WGS) entry which is preliminary data.</text>
</comment>
<keyword evidence="4" id="KW-0274">FAD</keyword>
<dbReference type="GO" id="GO:0050661">
    <property type="term" value="F:NADP binding"/>
    <property type="evidence" value="ECO:0007669"/>
    <property type="project" value="InterPro"/>
</dbReference>
<dbReference type="Pfam" id="PF00743">
    <property type="entry name" value="FMO-like"/>
    <property type="match status" value="1"/>
</dbReference>
<dbReference type="GO" id="GO:0050660">
    <property type="term" value="F:flavin adenine dinucleotide binding"/>
    <property type="evidence" value="ECO:0007669"/>
    <property type="project" value="InterPro"/>
</dbReference>
<proteinExistence type="inferred from homology"/>
<dbReference type="Gene3D" id="3.50.50.60">
    <property type="entry name" value="FAD/NAD(P)-binding domain"/>
    <property type="match status" value="2"/>
</dbReference>
<dbReference type="InterPro" id="IPR051209">
    <property type="entry name" value="FAD-bind_Monooxygenase_sf"/>
</dbReference>
<dbReference type="EMBL" id="AMGX01000010">
    <property type="protein sequence ID" value="EXJ69709.1"/>
    <property type="molecule type" value="Genomic_DNA"/>
</dbReference>
<comment type="cofactor">
    <cofactor evidence="1">
        <name>FAD</name>
        <dbReference type="ChEBI" id="CHEBI:57692"/>
    </cofactor>
</comment>
<evidence type="ECO:0000256" key="1">
    <source>
        <dbReference type="ARBA" id="ARBA00001974"/>
    </source>
</evidence>
<dbReference type="HOGENOM" id="CLU_006937_6_1_1"/>
<evidence type="ECO:0008006" key="8">
    <source>
        <dbReference type="Google" id="ProtNLM"/>
    </source>
</evidence>
<dbReference type="PANTHER" id="PTHR42877:SF7">
    <property type="entry name" value="FLAVIN-BINDING MONOOXYGENASE-RELATED"/>
    <property type="match status" value="1"/>
</dbReference>
<protein>
    <recommendedName>
        <fullName evidence="8">FAD/NAD(P)-binding domain-containing protein</fullName>
    </recommendedName>
</protein>
<dbReference type="AlphaFoldDB" id="W9XH68"/>
<evidence type="ECO:0000256" key="2">
    <source>
        <dbReference type="ARBA" id="ARBA00010139"/>
    </source>
</evidence>
<evidence type="ECO:0000313" key="6">
    <source>
        <dbReference type="EMBL" id="EXJ69709.1"/>
    </source>
</evidence>
<dbReference type="InterPro" id="IPR036188">
    <property type="entry name" value="FAD/NAD-bd_sf"/>
</dbReference>
<evidence type="ECO:0000256" key="3">
    <source>
        <dbReference type="ARBA" id="ARBA00022630"/>
    </source>
</evidence>
<sequence>MLQDTRSLYDRPIDANRRIKVVCIGAGYSGILTAIRFPQHIPNLDLVIYEKNDDIGGTWYENRYPGVACDIPSHVYQFTFSGNPNWSRFYAAGGEIQEYLKDVAWKYNVEQYVRFRHYFQRAEWDEITQQWRLTLTNLATNETLADSADVLLKGTGILNTWKWPDIPGIHDFKGPYMHSAQWDPGFDWTGKRVALIGAGSSGIQILPQIQPRAGRVVHFMKGKTWISPVGYGAEEGGDANGVDISVVQRKLYSENPSLYREYRHRIEGGMNKSQLVTFRDTEIQKMFWKMSDDSMKEKLKKKPWIYESMRPDYPPGCRRLTPGPGYLEALTEDNVEFVGVGIQKVTANGLYDANGKFHEVDAIIYATGFDYSWSSASTPFIGRGGVTLDEVWTPQPEAYLSLCAPRMPNLFFYLGPNGGPGAGSFIAMLESVVDYIIQCVKKMQREYIASMEVSESAHRAFSEHVDRYFTKTIFTYKCKSWFKRNSEEGRIVGLWPGSSVHAQEALKRPRFEDFSFVPMPETRHNIMSWLGNGLTAAQENDEKTTGYLDTVDIPPVINKGPRPGKKSFTVGGANGLPTQGDSEFKVAHAHLEELSAPIATVPQ</sequence>